<dbReference type="FunFam" id="1.25.40.20:FF:000036">
    <property type="entry name" value="protein TANC2 isoform X2"/>
    <property type="match status" value="1"/>
</dbReference>
<dbReference type="SUPFAM" id="SSF48452">
    <property type="entry name" value="TPR-like"/>
    <property type="match status" value="1"/>
</dbReference>
<evidence type="ECO:0000256" key="9">
    <source>
        <dbReference type="PROSITE-ProRule" id="PRU00339"/>
    </source>
</evidence>
<feature type="region of interest" description="Disordered" evidence="10">
    <location>
        <begin position="1785"/>
        <end position="1865"/>
    </location>
</feature>
<feature type="region of interest" description="Disordered" evidence="10">
    <location>
        <begin position="1963"/>
        <end position="1997"/>
    </location>
</feature>
<evidence type="ECO:0000256" key="5">
    <source>
        <dbReference type="ARBA" id="ARBA00023043"/>
    </source>
</evidence>
<feature type="repeat" description="ANK" evidence="8">
    <location>
        <begin position="1359"/>
        <end position="1391"/>
    </location>
</feature>
<dbReference type="Pfam" id="PF25521">
    <property type="entry name" value="WHD_TANC1"/>
    <property type="match status" value="1"/>
</dbReference>
<dbReference type="FunFam" id="1.25.40.20:FF:000022">
    <property type="entry name" value="protein TANC2 isoform X1"/>
    <property type="match status" value="1"/>
</dbReference>
<keyword evidence="1" id="KW-0597">Phosphoprotein</keyword>
<reference evidence="13" key="1">
    <citation type="submission" date="2022-03" db="EMBL/GenBank/DDBJ databases">
        <title>Genomic analyses of argali, domestic sheep and their hybrids provide insights into chromosomal evolution, heterosis and genetic basis of agronomic traits.</title>
        <authorList>
            <person name="Li M."/>
        </authorList>
    </citation>
    <scope>NUCLEOTIDE SEQUENCE</scope>
    <source>
        <strain evidence="13">CAU-MHL-2022a</strain>
        <tissue evidence="13">Skin</tissue>
    </source>
</reference>
<dbReference type="InterPro" id="IPR058018">
    <property type="entry name" value="AAA_lid_TANC1/2"/>
</dbReference>
<feature type="compositionally biased region" description="Polar residues" evidence="10">
    <location>
        <begin position="1699"/>
        <end position="1708"/>
    </location>
</feature>
<evidence type="ECO:0000259" key="11">
    <source>
        <dbReference type="Pfam" id="PF25520"/>
    </source>
</evidence>
<dbReference type="PRINTS" id="PR01415">
    <property type="entry name" value="ANKYRIN"/>
</dbReference>
<proteinExistence type="inferred from homology"/>
<feature type="repeat" description="TPR" evidence="9">
    <location>
        <begin position="1438"/>
        <end position="1471"/>
    </location>
</feature>
<feature type="repeat" description="ANK" evidence="8">
    <location>
        <begin position="1260"/>
        <end position="1292"/>
    </location>
</feature>
<keyword evidence="2" id="KW-0677">Repeat</keyword>
<feature type="compositionally biased region" description="Basic and acidic residues" evidence="10">
    <location>
        <begin position="158"/>
        <end position="170"/>
    </location>
</feature>
<feature type="region of interest" description="Disordered" evidence="10">
    <location>
        <begin position="356"/>
        <end position="375"/>
    </location>
</feature>
<evidence type="ECO:0000256" key="7">
    <source>
        <dbReference type="ARBA" id="ARBA00038259"/>
    </source>
</evidence>
<dbReference type="Gene3D" id="1.25.40.10">
    <property type="entry name" value="Tetratricopeptide repeat domain"/>
    <property type="match status" value="1"/>
</dbReference>
<dbReference type="EMBL" id="JAKZEL010000004">
    <property type="protein sequence ID" value="KAI4544164.1"/>
    <property type="molecule type" value="Genomic_DNA"/>
</dbReference>
<evidence type="ECO:0000313" key="13">
    <source>
        <dbReference type="EMBL" id="KAI4544164.1"/>
    </source>
</evidence>
<feature type="repeat" description="ANK" evidence="8">
    <location>
        <begin position="1227"/>
        <end position="1259"/>
    </location>
</feature>
<dbReference type="PROSITE" id="PS50297">
    <property type="entry name" value="ANK_REP_REGION"/>
    <property type="match status" value="6"/>
</dbReference>
<dbReference type="Pfam" id="PF25520">
    <property type="entry name" value="AAA_lid_TANC1"/>
    <property type="match status" value="1"/>
</dbReference>
<feature type="region of interest" description="Disordered" evidence="10">
    <location>
        <begin position="213"/>
        <end position="246"/>
    </location>
</feature>
<feature type="region of interest" description="Disordered" evidence="10">
    <location>
        <begin position="587"/>
        <end position="639"/>
    </location>
</feature>
<dbReference type="PANTHER" id="PTHR24166">
    <property type="entry name" value="ROLLING PEBBLES, ISOFORM B"/>
    <property type="match status" value="1"/>
</dbReference>
<comment type="similarity">
    <text evidence="7">Belongs to the TANC family.</text>
</comment>
<feature type="domain" description="TANC1/2-like winged helix" evidence="12">
    <location>
        <begin position="893"/>
        <end position="1045"/>
    </location>
</feature>
<comment type="caution">
    <text evidence="13">The sequence shown here is derived from an EMBL/GenBank/DDBJ whole genome shotgun (WGS) entry which is preliminary data.</text>
</comment>
<keyword evidence="4" id="KW-0770">Synapse</keyword>
<sequence>MQFLSPSSVKAGGKRIPKKQEIGILERHTKKTGLEKTSAIANVAKIQMMDALNDTLEKVSHGYTEVGAQLNECWISCGGTLEEQVSSEDEVDSGYRERQNESYSNSHFEKFGNPEACRAITSVSCAPFPAVLCDTVESYCACRSKGVLKMLKAVLKKSREGGKGSKKETGGDFGPETSPPVLPPGHGGEFPVSSLPVAEDAYRVSLAKGVSMSLPSSPLLPRQSHSVPSRSTKKSPGPVRKPKYVESPRVPGDAVIIPFRDVPKPAEPSENEAKADNEPSCSPAAQELLTRLGFLLGEGIPSATHITIEEKNETMCTALSQGISPCSTLTSSTASPSTDSPCSTLNSCVSKTAANKSPCETVSSPSSTLESKDSGIIATITSSSENDDRSGSSLEWNKDGSLRLGVQKGVLHDRRADNCSPVAEEEPPGPAESVLPKAEASVGDGPVPYSQSSSSLIMPRPNSVAATSSTKLEDLSYLDGQRNAPLRTSIRLPWHSTAGGRVQEARFAPYKPQDILLKPLLFEVPSITTDSVFVGRDWLFHQIEENLRNTELTENRGAVVVGNVGFGKTAIISKLVALSCHGSRMRQIASNSPSSSTKTSDSSQDVPFTPLLSPSSTSGPGAAKSPPVSGSDASENRRPREDAVKYLASKVVAYHYCQADNTYTCLVPEFVHSIAALLCRSHQLAAYRDLLIREPQLQSMLSLRSCVQDPVAAFKRGVLEPLTSLRNEQKIPEEEYIILIDGLNEAEFHKPDYGDTLSSFITKIISKFPAWLKLIVTVRANFQEIVSELPFVKLSLDDFPDNKDIHSDLHAYVQHRVHSSQDILSNISLNGKADAALIGKVSSHLVLRSLGSYLYLKLTLDLFQRGHLVIKSASYKVVPVSLSELYLLQCNMKFMTQSAFERALPILNVALASLHPMTDEQIFQAINAGHVQGEQGWEDFQQRMDALSCFLIKRRDKTRMFCHPSFREWLVWRADGENTAFLCEPRNGHALLAFMFSRQEGKLNRQQTMELGHHILKAHIFKGLSKKTGISSSHLQALWIGYSTEGLSAALASLRNLYTPNVKVSRLLILGGANVNYRTEVLNNAPILCVQSHLGHEEVVTLLLEFGACLDGMSENGMTALCYAAAAGHMKLVCLLAKKGARVDHLDKKGQCALVHSALRGHGDVLRYLLTCEWSLGPPQPGALRKSQALQQALTAAASMGHSSVLQCLLELEKEHEIDVNGTDTLWGETALTAAAGRGKLEVCELLLERGAAVSRTNRRGVPPLFCAARQGHWQIVRLLLDHGCDVNLSDKQGRTPLMVAACEGHLSTVEFLLSKGATLSSLDKEGLSALSWACLKGHRAVVQFLVEEGAEIDQTDKNGRSPLDLAAFYGDAETVLYLVDKGAVIEHVDHSGMRPLDRAIGCRNTSVVVTLLRKGAKLGNAAWAMATSKPDILIILLQKLMEEGNVMYKKGKMKEAAQRYQYALRKFPREGFGEDMRPFNELRVSLYLNLSRCRRKTNDFGMAEEFASKALELKPKSYEAFYARARAKRSSRQFVAALADLREAVKLCPTNQEIRRLQARVEEECKQLQRSQQQKQQAPPPAPPTDSDNEEYAPTPGLNDHFHLEEAEEEETSPPEEAISLAPRPPPSSSAPSPYIRNLQEGLQPKIRPVSPLQSRPGAGKTLREAVAQPGLTVQPTKQAQIVKTSQHLGSGPAGVRNGSSKTQVSPLNPPLSPMPGRLPTAPAGSRSLHLEGAASGPFGDRLGPSPAIHLQHSEGDAAYPLPSKIKSAERLLSHAAVAVDVVPLNPGGPVSCSDTRHPTSLSSSGSSGSPSSSIKMSSSTSSLASSSSFSDGFKVQGPDARIKDKVGSQVPSGTAEHRPRNTPFMGIMDKTARFQQQNHPPGRTWHCAVPEGLLTSTPSAAGLQASNSEKPSLKQAKACPGSTLGGGVHNGAQVKELEEKKCQMPAHCQDSRVTKTISHLYQESMSKQQSHISSEAHRSHLPSAKPKRSFIESNV</sequence>
<feature type="region of interest" description="Disordered" evidence="10">
    <location>
        <begin position="413"/>
        <end position="461"/>
    </location>
</feature>
<comment type="subcellular location">
    <subcellularLocation>
        <location evidence="6">Postsynapse</location>
    </subcellularLocation>
</comment>
<dbReference type="GO" id="GO:0098794">
    <property type="term" value="C:postsynapse"/>
    <property type="evidence" value="ECO:0007669"/>
    <property type="project" value="UniProtKB-SubCell"/>
</dbReference>
<keyword evidence="3 9" id="KW-0802">TPR repeat</keyword>
<feature type="repeat" description="ANK" evidence="8">
    <location>
        <begin position="1326"/>
        <end position="1358"/>
    </location>
</feature>
<dbReference type="PROSITE" id="PS50005">
    <property type="entry name" value="TPR"/>
    <property type="match status" value="2"/>
</dbReference>
<feature type="region of interest" description="Disordered" evidence="10">
    <location>
        <begin position="158"/>
        <end position="193"/>
    </location>
</feature>
<feature type="compositionally biased region" description="Low complexity" evidence="10">
    <location>
        <begin position="1802"/>
        <end position="1832"/>
    </location>
</feature>
<dbReference type="GO" id="GO:0098978">
    <property type="term" value="C:glutamatergic synapse"/>
    <property type="evidence" value="ECO:0007669"/>
    <property type="project" value="TreeGrafter"/>
</dbReference>
<feature type="repeat" description="ANK" evidence="8">
    <location>
        <begin position="1293"/>
        <end position="1325"/>
    </location>
</feature>
<dbReference type="InterPro" id="IPR050889">
    <property type="entry name" value="Dendritic_Spine_Reg/Scaffold"/>
</dbReference>
<dbReference type="FunFam" id="1.25.40.10:FF:000044">
    <property type="entry name" value="Tetratricopeptide repeat, ankyrin repeat and coiled-coil containing 1"/>
    <property type="match status" value="1"/>
</dbReference>
<feature type="region of interest" description="Disordered" evidence="10">
    <location>
        <begin position="260"/>
        <end position="281"/>
    </location>
</feature>
<keyword evidence="5 8" id="KW-0040">ANK repeat</keyword>
<feature type="compositionally biased region" description="Polar residues" evidence="10">
    <location>
        <begin position="1673"/>
        <end position="1690"/>
    </location>
</feature>
<dbReference type="InterPro" id="IPR011990">
    <property type="entry name" value="TPR-like_helical_dom_sf"/>
</dbReference>
<gene>
    <name evidence="13" type="ORF">MG293_004430</name>
</gene>
<dbReference type="Pfam" id="PF00023">
    <property type="entry name" value="Ank"/>
    <property type="match status" value="1"/>
</dbReference>
<dbReference type="InterPro" id="IPR058056">
    <property type="entry name" value="WH_TANC1/2"/>
</dbReference>
<dbReference type="SMART" id="SM00248">
    <property type="entry name" value="ANK"/>
    <property type="match status" value="10"/>
</dbReference>
<dbReference type="SUPFAM" id="SSF48403">
    <property type="entry name" value="Ankyrin repeat"/>
    <property type="match status" value="1"/>
</dbReference>
<dbReference type="Gene3D" id="1.25.40.20">
    <property type="entry name" value="Ankyrin repeat-containing domain"/>
    <property type="match status" value="3"/>
</dbReference>
<evidence type="ECO:0000313" key="14">
    <source>
        <dbReference type="Proteomes" id="UP001214576"/>
    </source>
</evidence>
<name>A0AAD4YDM8_OVIAM</name>
<evidence type="ECO:0000256" key="4">
    <source>
        <dbReference type="ARBA" id="ARBA00023018"/>
    </source>
</evidence>
<organism evidence="13 14">
    <name type="scientific">Ovis ammon polii</name>
    <dbReference type="NCBI Taxonomy" id="230172"/>
    <lineage>
        <taxon>Eukaryota</taxon>
        <taxon>Metazoa</taxon>
        <taxon>Chordata</taxon>
        <taxon>Craniata</taxon>
        <taxon>Vertebrata</taxon>
        <taxon>Euteleostomi</taxon>
        <taxon>Mammalia</taxon>
        <taxon>Eutheria</taxon>
        <taxon>Laurasiatheria</taxon>
        <taxon>Artiodactyla</taxon>
        <taxon>Ruminantia</taxon>
        <taxon>Pecora</taxon>
        <taxon>Bovidae</taxon>
        <taxon>Caprinae</taxon>
        <taxon>Ovis</taxon>
    </lineage>
</organism>
<dbReference type="GO" id="GO:0099175">
    <property type="term" value="P:regulation of postsynapse organization"/>
    <property type="evidence" value="ECO:0007669"/>
    <property type="project" value="TreeGrafter"/>
</dbReference>
<evidence type="ECO:0000259" key="12">
    <source>
        <dbReference type="Pfam" id="PF25521"/>
    </source>
</evidence>
<feature type="region of interest" description="Disordered" evidence="10">
    <location>
        <begin position="86"/>
        <end position="107"/>
    </location>
</feature>
<protein>
    <recommendedName>
        <fullName evidence="15">Tetratricopeptide repeat, ankyrin repeat and coiled-coil containing 1</fullName>
    </recommendedName>
</protein>
<evidence type="ECO:0000256" key="10">
    <source>
        <dbReference type="SAM" id="MobiDB-lite"/>
    </source>
</evidence>
<feature type="region of interest" description="Disordered" evidence="10">
    <location>
        <begin position="1566"/>
        <end position="1756"/>
    </location>
</feature>
<dbReference type="InterPro" id="IPR019734">
    <property type="entry name" value="TPR_rpt"/>
</dbReference>
<feature type="domain" description="TANC1/2-like AAA+ ATPase lid" evidence="11">
    <location>
        <begin position="796"/>
        <end position="891"/>
    </location>
</feature>
<feature type="compositionally biased region" description="Polar residues" evidence="10">
    <location>
        <begin position="356"/>
        <end position="369"/>
    </location>
</feature>
<evidence type="ECO:0000256" key="3">
    <source>
        <dbReference type="ARBA" id="ARBA00022803"/>
    </source>
</evidence>
<dbReference type="InterPro" id="IPR036770">
    <property type="entry name" value="Ankyrin_rpt-contain_sf"/>
</dbReference>
<dbReference type="PROSITE" id="PS50088">
    <property type="entry name" value="ANK_REPEAT"/>
    <property type="match status" value="6"/>
</dbReference>
<keyword evidence="14" id="KW-1185">Reference proteome</keyword>
<feature type="compositionally biased region" description="Polar residues" evidence="10">
    <location>
        <begin position="1963"/>
        <end position="1975"/>
    </location>
</feature>
<evidence type="ECO:0000256" key="2">
    <source>
        <dbReference type="ARBA" id="ARBA00022737"/>
    </source>
</evidence>
<dbReference type="Pfam" id="PF12796">
    <property type="entry name" value="Ank_2"/>
    <property type="match status" value="3"/>
</dbReference>
<evidence type="ECO:0000256" key="8">
    <source>
        <dbReference type="PROSITE-ProRule" id="PRU00023"/>
    </source>
</evidence>
<accession>A0AAD4YDM8</accession>
<evidence type="ECO:0000256" key="1">
    <source>
        <dbReference type="ARBA" id="ARBA00022553"/>
    </source>
</evidence>
<evidence type="ECO:0008006" key="15">
    <source>
        <dbReference type="Google" id="ProtNLM"/>
    </source>
</evidence>
<dbReference type="Proteomes" id="UP001214576">
    <property type="component" value="Unassembled WGS sequence"/>
</dbReference>
<dbReference type="SMART" id="SM00028">
    <property type="entry name" value="TPR"/>
    <property type="match status" value="3"/>
</dbReference>
<feature type="repeat" description="ANK" evidence="8">
    <location>
        <begin position="1116"/>
        <end position="1148"/>
    </location>
</feature>
<feature type="repeat" description="TPR" evidence="9">
    <location>
        <begin position="1485"/>
        <end position="1518"/>
    </location>
</feature>
<evidence type="ECO:0000256" key="6">
    <source>
        <dbReference type="ARBA" id="ARBA00034110"/>
    </source>
</evidence>
<feature type="compositionally biased region" description="Low complexity" evidence="10">
    <location>
        <begin position="590"/>
        <end position="627"/>
    </location>
</feature>
<dbReference type="InterPro" id="IPR002110">
    <property type="entry name" value="Ankyrin_rpt"/>
</dbReference>
<dbReference type="PANTHER" id="PTHR24166:SF23">
    <property type="entry name" value="PROTEIN TANC1"/>
    <property type="match status" value="1"/>
</dbReference>